<sequence>MFENLLTYILFLKPFFFTYFQITSLIS</sequence>
<protein>
    <submittedName>
        <fullName evidence="1">Uncharacterized protein</fullName>
    </submittedName>
</protein>
<dbReference type="AlphaFoldDB" id="A0A2P2PLQ1"/>
<proteinExistence type="predicted"/>
<name>A0A2P2PLQ1_RHIMU</name>
<reference evidence="1" key="1">
    <citation type="submission" date="2018-02" db="EMBL/GenBank/DDBJ databases">
        <title>Rhizophora mucronata_Transcriptome.</title>
        <authorList>
            <person name="Meera S.P."/>
            <person name="Sreeshan A."/>
            <person name="Augustine A."/>
        </authorList>
    </citation>
    <scope>NUCLEOTIDE SEQUENCE</scope>
    <source>
        <tissue evidence="1">Leaf</tissue>
    </source>
</reference>
<dbReference type="EMBL" id="GGEC01075065">
    <property type="protein sequence ID" value="MBX55549.1"/>
    <property type="molecule type" value="Transcribed_RNA"/>
</dbReference>
<accession>A0A2P2PLQ1</accession>
<evidence type="ECO:0000313" key="1">
    <source>
        <dbReference type="EMBL" id="MBX55549.1"/>
    </source>
</evidence>
<organism evidence="1">
    <name type="scientific">Rhizophora mucronata</name>
    <name type="common">Asiatic mangrove</name>
    <dbReference type="NCBI Taxonomy" id="61149"/>
    <lineage>
        <taxon>Eukaryota</taxon>
        <taxon>Viridiplantae</taxon>
        <taxon>Streptophyta</taxon>
        <taxon>Embryophyta</taxon>
        <taxon>Tracheophyta</taxon>
        <taxon>Spermatophyta</taxon>
        <taxon>Magnoliopsida</taxon>
        <taxon>eudicotyledons</taxon>
        <taxon>Gunneridae</taxon>
        <taxon>Pentapetalae</taxon>
        <taxon>rosids</taxon>
        <taxon>fabids</taxon>
        <taxon>Malpighiales</taxon>
        <taxon>Rhizophoraceae</taxon>
        <taxon>Rhizophora</taxon>
    </lineage>
</organism>